<protein>
    <submittedName>
        <fullName evidence="1">Uncharacterized protein</fullName>
    </submittedName>
</protein>
<reference evidence="1" key="1">
    <citation type="journal article" date="2014" name="Front. Microbiol.">
        <title>High frequency of phylogenetically diverse reductive dehalogenase-homologous genes in deep subseafloor sedimentary metagenomes.</title>
        <authorList>
            <person name="Kawai M."/>
            <person name="Futagami T."/>
            <person name="Toyoda A."/>
            <person name="Takaki Y."/>
            <person name="Nishi S."/>
            <person name="Hori S."/>
            <person name="Arai W."/>
            <person name="Tsubouchi T."/>
            <person name="Morono Y."/>
            <person name="Uchiyama I."/>
            <person name="Ito T."/>
            <person name="Fujiyama A."/>
            <person name="Inagaki F."/>
            <person name="Takami H."/>
        </authorList>
    </citation>
    <scope>NUCLEOTIDE SEQUENCE</scope>
    <source>
        <strain evidence="1">Expedition CK06-06</strain>
    </source>
</reference>
<sequence length="335" mass="38698">MKNLKNVNSSLPEEYALKFNPFPPAAAGIDIGEKGKLYIPESWMNKTEDYISSLSTGEGPKAFPIIGKYGSGKTVFLRYLRGYFQEKGIYPFLFDNPGLQFYDLANSLMRSIGRYEFAKSLWELAKPHIEKSAQLRLIPMSFSEWLSTLSKKTERDTATTELQKIIKDKLNITPDDEIAYRLSLVVVETAVKPYFEYRDFVVGTKGTLVAEREEAPYFKALIKALTKIYNVRGIVFLIDEFEDVALFRRMPKRKAHEYLATLRRLISISETENLWIVLSMTPEAASSTQKLDIALWQRFTQGEKYKFELNPLEPEEAKTLLTWWLDRARRKGYTC</sequence>
<proteinExistence type="predicted"/>
<comment type="caution">
    <text evidence="1">The sequence shown here is derived from an EMBL/GenBank/DDBJ whole genome shotgun (WGS) entry which is preliminary data.</text>
</comment>
<dbReference type="AlphaFoldDB" id="X1B586"/>
<accession>X1B586</accession>
<dbReference type="EMBL" id="BART01001346">
    <property type="protein sequence ID" value="GAG67181.1"/>
    <property type="molecule type" value="Genomic_DNA"/>
</dbReference>
<dbReference type="Gene3D" id="3.40.50.300">
    <property type="entry name" value="P-loop containing nucleotide triphosphate hydrolases"/>
    <property type="match status" value="1"/>
</dbReference>
<gene>
    <name evidence="1" type="ORF">S01H4_04859</name>
</gene>
<dbReference type="InterPro" id="IPR027417">
    <property type="entry name" value="P-loop_NTPase"/>
</dbReference>
<dbReference type="SUPFAM" id="SSF52540">
    <property type="entry name" value="P-loop containing nucleoside triphosphate hydrolases"/>
    <property type="match status" value="1"/>
</dbReference>
<evidence type="ECO:0000313" key="1">
    <source>
        <dbReference type="EMBL" id="GAG67181.1"/>
    </source>
</evidence>
<organism evidence="1">
    <name type="scientific">marine sediment metagenome</name>
    <dbReference type="NCBI Taxonomy" id="412755"/>
    <lineage>
        <taxon>unclassified sequences</taxon>
        <taxon>metagenomes</taxon>
        <taxon>ecological metagenomes</taxon>
    </lineage>
</organism>
<name>X1B586_9ZZZZ</name>